<dbReference type="Pfam" id="PF00782">
    <property type="entry name" value="DSPc"/>
    <property type="match status" value="1"/>
</dbReference>
<accession>A0A1R2AW75</accession>
<dbReference type="InterPro" id="IPR020422">
    <property type="entry name" value="TYR_PHOSPHATASE_DUAL_dom"/>
</dbReference>
<keyword evidence="8" id="KW-1185">Reference proteome</keyword>
<protein>
    <recommendedName>
        <fullName evidence="2">protein-tyrosine-phosphatase</fullName>
        <ecNumber evidence="2">3.1.3.48</ecNumber>
    </recommendedName>
</protein>
<evidence type="ECO:0000313" key="8">
    <source>
        <dbReference type="Proteomes" id="UP000187209"/>
    </source>
</evidence>
<dbReference type="CDD" id="cd14498">
    <property type="entry name" value="DSP"/>
    <property type="match status" value="1"/>
</dbReference>
<dbReference type="PANTHER" id="PTHR10159">
    <property type="entry name" value="DUAL SPECIFICITY PROTEIN PHOSPHATASE"/>
    <property type="match status" value="1"/>
</dbReference>
<dbReference type="SUPFAM" id="SSF52799">
    <property type="entry name" value="(Phosphotyrosine protein) phosphatases II"/>
    <property type="match status" value="1"/>
</dbReference>
<dbReference type="EC" id="3.1.3.48" evidence="2"/>
<evidence type="ECO:0000256" key="1">
    <source>
        <dbReference type="ARBA" id="ARBA00008601"/>
    </source>
</evidence>
<sequence length="224" mass="26175">MVYYGFNEVIPGVFIGSRFSLYPRHLNNNHITHLLSVDGFKDFPPGYVTKSFDIEDDESEDIMKYFNECIDFIGNNRTLIFCTAGRSRSATVVAAYLMKTMKLSVQEAIFTIKKVRKIKPNDGFMLQLESWERLNCELCVREKKTEWFVETENFVVLRCERCDLPMVILKSHSLEAPEHIKIQMQKALSKVAEKELKGSWHIDTKQKTLKSHLHWHARPIIFKL</sequence>
<reference evidence="7 8" key="1">
    <citation type="submission" date="2016-11" db="EMBL/GenBank/DDBJ databases">
        <title>The macronuclear genome of Stentor coeruleus: a giant cell with tiny introns.</title>
        <authorList>
            <person name="Slabodnick M."/>
            <person name="Ruby J.G."/>
            <person name="Reiff S.B."/>
            <person name="Swart E.C."/>
            <person name="Gosai S."/>
            <person name="Prabakaran S."/>
            <person name="Witkowska E."/>
            <person name="Larue G.E."/>
            <person name="Fisher S."/>
            <person name="Freeman R.M."/>
            <person name="Gunawardena J."/>
            <person name="Chu W."/>
            <person name="Stover N.A."/>
            <person name="Gregory B.D."/>
            <person name="Nowacki M."/>
            <person name="Derisi J."/>
            <person name="Roy S.W."/>
            <person name="Marshall W.F."/>
            <person name="Sood P."/>
        </authorList>
    </citation>
    <scope>NUCLEOTIDE SEQUENCE [LARGE SCALE GENOMIC DNA]</scope>
    <source>
        <strain evidence="7">WM001</strain>
    </source>
</reference>
<keyword evidence="4" id="KW-0904">Protein phosphatase</keyword>
<dbReference type="GO" id="GO:0008330">
    <property type="term" value="F:protein tyrosine/threonine phosphatase activity"/>
    <property type="evidence" value="ECO:0007669"/>
    <property type="project" value="TreeGrafter"/>
</dbReference>
<dbReference type="GO" id="GO:0033550">
    <property type="term" value="F:MAP kinase tyrosine phosphatase activity"/>
    <property type="evidence" value="ECO:0007669"/>
    <property type="project" value="TreeGrafter"/>
</dbReference>
<dbReference type="InterPro" id="IPR000340">
    <property type="entry name" value="Dual-sp_phosphatase_cat-dom"/>
</dbReference>
<dbReference type="GO" id="GO:0017017">
    <property type="term" value="F:MAP kinase tyrosine/serine/threonine phosphatase activity"/>
    <property type="evidence" value="ECO:0007669"/>
    <property type="project" value="TreeGrafter"/>
</dbReference>
<comment type="caution">
    <text evidence="7">The sequence shown here is derived from an EMBL/GenBank/DDBJ whole genome shotgun (WGS) entry which is preliminary data.</text>
</comment>
<comment type="similarity">
    <text evidence="1">Belongs to the protein-tyrosine phosphatase family. Non-receptor class dual specificity subfamily.</text>
</comment>
<dbReference type="PROSITE" id="PS50056">
    <property type="entry name" value="TYR_PHOSPHATASE_2"/>
    <property type="match status" value="1"/>
</dbReference>
<feature type="domain" description="Tyrosine specific protein phosphatases" evidence="6">
    <location>
        <begin position="60"/>
        <end position="116"/>
    </location>
</feature>
<feature type="domain" description="Tyrosine-protein phosphatase" evidence="5">
    <location>
        <begin position="5"/>
        <end position="137"/>
    </location>
</feature>
<organism evidence="7 8">
    <name type="scientific">Stentor coeruleus</name>
    <dbReference type="NCBI Taxonomy" id="5963"/>
    <lineage>
        <taxon>Eukaryota</taxon>
        <taxon>Sar</taxon>
        <taxon>Alveolata</taxon>
        <taxon>Ciliophora</taxon>
        <taxon>Postciliodesmatophora</taxon>
        <taxon>Heterotrichea</taxon>
        <taxon>Heterotrichida</taxon>
        <taxon>Stentoridae</taxon>
        <taxon>Stentor</taxon>
    </lineage>
</organism>
<dbReference type="InterPro" id="IPR000387">
    <property type="entry name" value="Tyr_Pase_dom"/>
</dbReference>
<evidence type="ECO:0000313" key="7">
    <source>
        <dbReference type="EMBL" id="OMJ68695.1"/>
    </source>
</evidence>
<dbReference type="InterPro" id="IPR029021">
    <property type="entry name" value="Prot-tyrosine_phosphatase-like"/>
</dbReference>
<dbReference type="SMART" id="SM00195">
    <property type="entry name" value="DSPc"/>
    <property type="match status" value="1"/>
</dbReference>
<dbReference type="Gene3D" id="3.90.190.10">
    <property type="entry name" value="Protein tyrosine phosphatase superfamily"/>
    <property type="match status" value="1"/>
</dbReference>
<evidence type="ECO:0000256" key="4">
    <source>
        <dbReference type="ARBA" id="ARBA00022912"/>
    </source>
</evidence>
<evidence type="ECO:0000259" key="6">
    <source>
        <dbReference type="PROSITE" id="PS50056"/>
    </source>
</evidence>
<dbReference type="Proteomes" id="UP000187209">
    <property type="component" value="Unassembled WGS sequence"/>
</dbReference>
<dbReference type="EMBL" id="MPUH01001293">
    <property type="protein sequence ID" value="OMJ68695.1"/>
    <property type="molecule type" value="Genomic_DNA"/>
</dbReference>
<dbReference type="GO" id="GO:0043409">
    <property type="term" value="P:negative regulation of MAPK cascade"/>
    <property type="evidence" value="ECO:0007669"/>
    <property type="project" value="TreeGrafter"/>
</dbReference>
<gene>
    <name evidence="7" type="ORF">SteCoe_33781</name>
</gene>
<dbReference type="PROSITE" id="PS50054">
    <property type="entry name" value="TYR_PHOSPHATASE_DUAL"/>
    <property type="match status" value="1"/>
</dbReference>
<keyword evidence="3" id="KW-0378">Hydrolase</keyword>
<dbReference type="AlphaFoldDB" id="A0A1R2AW75"/>
<dbReference type="GO" id="GO:0005737">
    <property type="term" value="C:cytoplasm"/>
    <property type="evidence" value="ECO:0007669"/>
    <property type="project" value="TreeGrafter"/>
</dbReference>
<name>A0A1R2AW75_9CILI</name>
<dbReference type="PANTHER" id="PTHR10159:SF519">
    <property type="entry name" value="DUAL SPECIFICITY PROTEIN PHOSPHATASE MPK3"/>
    <property type="match status" value="1"/>
</dbReference>
<evidence type="ECO:0000256" key="2">
    <source>
        <dbReference type="ARBA" id="ARBA00013064"/>
    </source>
</evidence>
<evidence type="ECO:0000259" key="5">
    <source>
        <dbReference type="PROSITE" id="PS50054"/>
    </source>
</evidence>
<evidence type="ECO:0000256" key="3">
    <source>
        <dbReference type="ARBA" id="ARBA00022801"/>
    </source>
</evidence>
<proteinExistence type="inferred from homology"/>
<dbReference type="OrthoDB" id="311536at2759"/>